<evidence type="ECO:0000313" key="2">
    <source>
        <dbReference type="Proteomes" id="UP000503447"/>
    </source>
</evidence>
<accession>A0A6M5YWH5</accession>
<reference evidence="2" key="1">
    <citation type="submission" date="2020-05" db="EMBL/GenBank/DDBJ databases">
        <title>Frigoriglobus tundricola gen. nov., sp. nov., a psychrotolerant cellulolytic planctomycete of the family Gemmataceae with two divergent copies of 16S rRNA gene.</title>
        <authorList>
            <person name="Kulichevskaya I.S."/>
            <person name="Ivanova A.A."/>
            <person name="Naumoff D.G."/>
            <person name="Beletsky A.V."/>
            <person name="Rijpstra W.I.C."/>
            <person name="Sinninghe Damste J.S."/>
            <person name="Mardanov A.V."/>
            <person name="Ravin N.V."/>
            <person name="Dedysh S.N."/>
        </authorList>
    </citation>
    <scope>NUCLEOTIDE SEQUENCE [LARGE SCALE GENOMIC DNA]</scope>
    <source>
        <strain evidence="2">PL17</strain>
    </source>
</reference>
<proteinExistence type="predicted"/>
<name>A0A6M5YWH5_9BACT</name>
<evidence type="ECO:0000313" key="1">
    <source>
        <dbReference type="EMBL" id="QJW98278.1"/>
    </source>
</evidence>
<protein>
    <submittedName>
        <fullName evidence="1">Uncharacterized protein</fullName>
    </submittedName>
</protein>
<gene>
    <name evidence="1" type="ORF">FTUN_5866</name>
</gene>
<keyword evidence="2" id="KW-1185">Reference proteome</keyword>
<sequence length="37" mass="4398">MNNNFFVIFNELYFEIKHNANRSQMCRLCGGVCFCAY</sequence>
<dbReference type="AlphaFoldDB" id="A0A6M5YWH5"/>
<dbReference type="KEGG" id="ftj:FTUN_5866"/>
<dbReference type="EMBL" id="CP053452">
    <property type="protein sequence ID" value="QJW98278.1"/>
    <property type="molecule type" value="Genomic_DNA"/>
</dbReference>
<dbReference type="Proteomes" id="UP000503447">
    <property type="component" value="Chromosome"/>
</dbReference>
<organism evidence="1 2">
    <name type="scientific">Frigoriglobus tundricola</name>
    <dbReference type="NCBI Taxonomy" id="2774151"/>
    <lineage>
        <taxon>Bacteria</taxon>
        <taxon>Pseudomonadati</taxon>
        <taxon>Planctomycetota</taxon>
        <taxon>Planctomycetia</taxon>
        <taxon>Gemmatales</taxon>
        <taxon>Gemmataceae</taxon>
        <taxon>Frigoriglobus</taxon>
    </lineage>
</organism>